<dbReference type="SMART" id="SM00091">
    <property type="entry name" value="PAS"/>
    <property type="match status" value="1"/>
</dbReference>
<evidence type="ECO:0000256" key="1">
    <source>
        <dbReference type="SAM" id="Phobius"/>
    </source>
</evidence>
<reference evidence="6" key="2">
    <citation type="submission" date="2020-09" db="EMBL/GenBank/DDBJ databases">
        <authorList>
            <person name="Sun Q."/>
            <person name="Zhou Y."/>
        </authorList>
    </citation>
    <scope>NUCLEOTIDE SEQUENCE</scope>
    <source>
        <strain evidence="6">CGMCC 1.12408</strain>
    </source>
</reference>
<dbReference type="InterPro" id="IPR035919">
    <property type="entry name" value="EAL_sf"/>
</dbReference>
<sequence length="666" mass="76442">MTKISLKSIPVTLWIIGILILGISVSIEVIGTIELTGLLWTANIIMITIFSYYSGLLGGLLYLLTFAGLHLFINLLFSPSDLSLQSIFPYILGIVIALCVGVLGWRIRRYEHHMEKILENNDISFWAWDLETDELTFSEGYARIYGVSSESIKGSPNFWIDVVHPDDKHIVIDANKQQKEGKKTNITYRFFHSNGEIRWLQDRATPHVNKYGIISRVDGVIFDITNQIQAEQKMNELIHYDSLTGLTNRLWFQSFLDTALQTANKFNRSIAVMFIDFDNFKRVNDTLGHSAGDELLIQIANRLQHCIRNNDIVSRQSGDEFLLLAENRSMEEIETLAKDIINVMNKPFSLHGTEIISTPSIGISVNHDLEDDAEALIKKADFAMFLAKENGKNNYEFYNEELNQQLKRRMIIESYLHKAIENNEFSIHYQPQFNIRSFDMTGAEALLRWDCELGKIPPDEFISIAEETGLIIPIGEWVLRQACKDIHQFKEHGLKAFPISVNISTRQLMTPNFIERVRAIITEEKVDAKLITLEITESAFLYYEDAKDNISELKKLGVRISLDDFGIGYSSLSMIRNIEIDELKIDRSFLHDSITNERVYSLLDTIIQIGKKLDTKVIVEGIETEEQIGMLSNYHVYGQGYVYSKPIALDQLFKWYKRTFEKAKSI</sequence>
<name>A0A916S473_9BACI</name>
<gene>
    <name evidence="6" type="ORF">GCM10008025_25090</name>
</gene>
<feature type="domain" description="GGDEF" evidence="5">
    <location>
        <begin position="268"/>
        <end position="400"/>
    </location>
</feature>
<feature type="domain" description="EAL" evidence="4">
    <location>
        <begin position="409"/>
        <end position="660"/>
    </location>
</feature>
<proteinExistence type="predicted"/>
<dbReference type="PANTHER" id="PTHR44757:SF2">
    <property type="entry name" value="BIOFILM ARCHITECTURE MAINTENANCE PROTEIN MBAA"/>
    <property type="match status" value="1"/>
</dbReference>
<dbReference type="RefSeq" id="WP_188385006.1">
    <property type="nucleotide sequence ID" value="NZ_BMEY01000012.1"/>
</dbReference>
<evidence type="ECO:0000259" key="3">
    <source>
        <dbReference type="PROSITE" id="PS50113"/>
    </source>
</evidence>
<dbReference type="Gene3D" id="3.30.70.270">
    <property type="match status" value="1"/>
</dbReference>
<keyword evidence="7" id="KW-1185">Reference proteome</keyword>
<dbReference type="InterPro" id="IPR052155">
    <property type="entry name" value="Biofilm_reg_signaling"/>
</dbReference>
<dbReference type="CDD" id="cd01949">
    <property type="entry name" value="GGDEF"/>
    <property type="match status" value="1"/>
</dbReference>
<dbReference type="InterPro" id="IPR000160">
    <property type="entry name" value="GGDEF_dom"/>
</dbReference>
<dbReference type="Pfam" id="PF00563">
    <property type="entry name" value="EAL"/>
    <property type="match status" value="1"/>
</dbReference>
<dbReference type="SUPFAM" id="SSF55073">
    <property type="entry name" value="Nucleotide cyclase"/>
    <property type="match status" value="1"/>
</dbReference>
<feature type="domain" description="PAS" evidence="2">
    <location>
        <begin position="110"/>
        <end position="182"/>
    </location>
</feature>
<keyword evidence="1" id="KW-0472">Membrane</keyword>
<dbReference type="InterPro" id="IPR000700">
    <property type="entry name" value="PAS-assoc_C"/>
</dbReference>
<dbReference type="PROSITE" id="PS50887">
    <property type="entry name" value="GGDEF"/>
    <property type="match status" value="1"/>
</dbReference>
<protein>
    <recommendedName>
        <fullName evidence="8">EAL domain-containing protein</fullName>
    </recommendedName>
</protein>
<dbReference type="NCBIfam" id="TIGR00229">
    <property type="entry name" value="sensory_box"/>
    <property type="match status" value="1"/>
</dbReference>
<keyword evidence="1" id="KW-1133">Transmembrane helix</keyword>
<dbReference type="Gene3D" id="2.10.70.100">
    <property type="match status" value="1"/>
</dbReference>
<dbReference type="CDD" id="cd01948">
    <property type="entry name" value="EAL"/>
    <property type="match status" value="1"/>
</dbReference>
<reference evidence="6" key="1">
    <citation type="journal article" date="2014" name="Int. J. Syst. Evol. Microbiol.">
        <title>Complete genome sequence of Corynebacterium casei LMG S-19264T (=DSM 44701T), isolated from a smear-ripened cheese.</title>
        <authorList>
            <consortium name="US DOE Joint Genome Institute (JGI-PGF)"/>
            <person name="Walter F."/>
            <person name="Albersmeier A."/>
            <person name="Kalinowski J."/>
            <person name="Ruckert C."/>
        </authorList>
    </citation>
    <scope>NUCLEOTIDE SEQUENCE</scope>
    <source>
        <strain evidence="6">CGMCC 1.12408</strain>
    </source>
</reference>
<dbReference type="InterPro" id="IPR001633">
    <property type="entry name" value="EAL_dom"/>
</dbReference>
<dbReference type="Pfam" id="PF08447">
    <property type="entry name" value="PAS_3"/>
    <property type="match status" value="1"/>
</dbReference>
<dbReference type="CDD" id="cd00130">
    <property type="entry name" value="PAS"/>
    <property type="match status" value="1"/>
</dbReference>
<feature type="transmembrane region" description="Helical" evidence="1">
    <location>
        <begin position="89"/>
        <end position="107"/>
    </location>
</feature>
<evidence type="ECO:0008006" key="8">
    <source>
        <dbReference type="Google" id="ProtNLM"/>
    </source>
</evidence>
<dbReference type="InterPro" id="IPR035965">
    <property type="entry name" value="PAS-like_dom_sf"/>
</dbReference>
<feature type="transmembrane region" description="Helical" evidence="1">
    <location>
        <begin position="12"/>
        <end position="31"/>
    </location>
</feature>
<dbReference type="SUPFAM" id="SSF55785">
    <property type="entry name" value="PYP-like sensor domain (PAS domain)"/>
    <property type="match status" value="1"/>
</dbReference>
<dbReference type="EMBL" id="BMEY01000012">
    <property type="protein sequence ID" value="GGA80687.1"/>
    <property type="molecule type" value="Genomic_DNA"/>
</dbReference>
<evidence type="ECO:0000313" key="7">
    <source>
        <dbReference type="Proteomes" id="UP000613512"/>
    </source>
</evidence>
<evidence type="ECO:0000313" key="6">
    <source>
        <dbReference type="EMBL" id="GGA80687.1"/>
    </source>
</evidence>
<dbReference type="SMART" id="SM00267">
    <property type="entry name" value="GGDEF"/>
    <property type="match status" value="1"/>
</dbReference>
<dbReference type="InterPro" id="IPR029787">
    <property type="entry name" value="Nucleotide_cyclase"/>
</dbReference>
<dbReference type="Proteomes" id="UP000613512">
    <property type="component" value="Unassembled WGS sequence"/>
</dbReference>
<dbReference type="PROSITE" id="PS50113">
    <property type="entry name" value="PAC"/>
    <property type="match status" value="1"/>
</dbReference>
<dbReference type="AlphaFoldDB" id="A0A916S473"/>
<dbReference type="SUPFAM" id="SSF141868">
    <property type="entry name" value="EAL domain-like"/>
    <property type="match status" value="1"/>
</dbReference>
<dbReference type="NCBIfam" id="TIGR00254">
    <property type="entry name" value="GGDEF"/>
    <property type="match status" value="1"/>
</dbReference>
<evidence type="ECO:0000259" key="2">
    <source>
        <dbReference type="PROSITE" id="PS50112"/>
    </source>
</evidence>
<dbReference type="Pfam" id="PF00990">
    <property type="entry name" value="GGDEF"/>
    <property type="match status" value="1"/>
</dbReference>
<comment type="caution">
    <text evidence="6">The sequence shown here is derived from an EMBL/GenBank/DDBJ whole genome shotgun (WGS) entry which is preliminary data.</text>
</comment>
<dbReference type="Gene3D" id="3.30.450.20">
    <property type="entry name" value="PAS domain"/>
    <property type="match status" value="1"/>
</dbReference>
<dbReference type="FunFam" id="3.30.70.270:FF:000001">
    <property type="entry name" value="Diguanylate cyclase domain protein"/>
    <property type="match status" value="1"/>
</dbReference>
<keyword evidence="1" id="KW-0812">Transmembrane</keyword>
<accession>A0A916S473</accession>
<dbReference type="SMART" id="SM00052">
    <property type="entry name" value="EAL"/>
    <property type="match status" value="1"/>
</dbReference>
<dbReference type="InterPro" id="IPR001610">
    <property type="entry name" value="PAC"/>
</dbReference>
<dbReference type="PROSITE" id="PS50112">
    <property type="entry name" value="PAS"/>
    <property type="match status" value="1"/>
</dbReference>
<dbReference type="SMART" id="SM00086">
    <property type="entry name" value="PAC"/>
    <property type="match status" value="1"/>
</dbReference>
<dbReference type="InterPro" id="IPR013655">
    <property type="entry name" value="PAS_fold_3"/>
</dbReference>
<organism evidence="6 7">
    <name type="scientific">Ornithinibacillus halotolerans</name>
    <dbReference type="NCBI Taxonomy" id="1274357"/>
    <lineage>
        <taxon>Bacteria</taxon>
        <taxon>Bacillati</taxon>
        <taxon>Bacillota</taxon>
        <taxon>Bacilli</taxon>
        <taxon>Bacillales</taxon>
        <taxon>Bacillaceae</taxon>
        <taxon>Ornithinibacillus</taxon>
    </lineage>
</organism>
<feature type="transmembrane region" description="Helical" evidence="1">
    <location>
        <begin position="60"/>
        <end position="77"/>
    </location>
</feature>
<dbReference type="InterPro" id="IPR000014">
    <property type="entry name" value="PAS"/>
</dbReference>
<evidence type="ECO:0000259" key="5">
    <source>
        <dbReference type="PROSITE" id="PS50887"/>
    </source>
</evidence>
<dbReference type="Gene3D" id="3.20.20.450">
    <property type="entry name" value="EAL domain"/>
    <property type="match status" value="1"/>
</dbReference>
<dbReference type="PANTHER" id="PTHR44757">
    <property type="entry name" value="DIGUANYLATE CYCLASE DGCP"/>
    <property type="match status" value="1"/>
</dbReference>
<dbReference type="PROSITE" id="PS50883">
    <property type="entry name" value="EAL"/>
    <property type="match status" value="1"/>
</dbReference>
<dbReference type="InterPro" id="IPR043128">
    <property type="entry name" value="Rev_trsase/Diguanyl_cyclase"/>
</dbReference>
<evidence type="ECO:0000259" key="4">
    <source>
        <dbReference type="PROSITE" id="PS50883"/>
    </source>
</evidence>
<feature type="domain" description="PAC" evidence="3">
    <location>
        <begin position="184"/>
        <end position="236"/>
    </location>
</feature>